<proteinExistence type="inferred from homology"/>
<dbReference type="GeneID" id="114857350"/>
<feature type="region of interest" description="Disordered" evidence="2">
    <location>
        <begin position="1"/>
        <end position="94"/>
    </location>
</feature>
<name>A0A8M1HF74_BETSP</name>
<keyword evidence="3" id="KW-1185">Reference proteome</keyword>
<dbReference type="RefSeq" id="XP_040927114.1">
    <property type="nucleotide sequence ID" value="XM_041071180.2"/>
</dbReference>
<comment type="similarity">
    <text evidence="1">Belongs to the MDFI family.</text>
</comment>
<accession>A0A8M1HF74</accession>
<sequence length="191" mass="20478">MEERSSPTEGVSPVKPAQEILSARDPASEGNAAPTELISSKWKSSNQQSVRQSGPDEPTCPGRGLRPGRGSVLPVHSGRTSTRSSREAPHQPATTQSDSCFRLLLACLWCQCSALLLALLEACSSCLHALCASCCAACARCCARCCAAVREAPVEELHCHAHCHAVLFQSCCEPTECLEFCLECCQMCHRS</sequence>
<evidence type="ECO:0000313" key="4">
    <source>
        <dbReference type="RefSeq" id="XP_040927114.1"/>
    </source>
</evidence>
<dbReference type="Pfam" id="PF15316">
    <property type="entry name" value="MDFI"/>
    <property type="match status" value="1"/>
</dbReference>
<evidence type="ECO:0000256" key="1">
    <source>
        <dbReference type="ARBA" id="ARBA00025778"/>
    </source>
</evidence>
<dbReference type="KEGG" id="bspl:114857350"/>
<feature type="compositionally biased region" description="Polar residues" evidence="2">
    <location>
        <begin position="37"/>
        <end position="52"/>
    </location>
</feature>
<gene>
    <name evidence="4" type="primary">LOC114857350</name>
</gene>
<evidence type="ECO:0000313" key="3">
    <source>
        <dbReference type="Proteomes" id="UP000515150"/>
    </source>
</evidence>
<dbReference type="OrthoDB" id="8958154at2759"/>
<reference evidence="4" key="1">
    <citation type="submission" date="2025-08" db="UniProtKB">
        <authorList>
            <consortium name="RefSeq"/>
        </authorList>
    </citation>
    <scope>IDENTIFICATION</scope>
</reference>
<organism evidence="3 4">
    <name type="scientific">Betta splendens</name>
    <name type="common">Siamese fighting fish</name>
    <dbReference type="NCBI Taxonomy" id="158456"/>
    <lineage>
        <taxon>Eukaryota</taxon>
        <taxon>Metazoa</taxon>
        <taxon>Chordata</taxon>
        <taxon>Craniata</taxon>
        <taxon>Vertebrata</taxon>
        <taxon>Euteleostomi</taxon>
        <taxon>Actinopterygii</taxon>
        <taxon>Neopterygii</taxon>
        <taxon>Teleostei</taxon>
        <taxon>Neoteleostei</taxon>
        <taxon>Acanthomorphata</taxon>
        <taxon>Anabantaria</taxon>
        <taxon>Anabantiformes</taxon>
        <taxon>Anabantoidei</taxon>
        <taxon>Osphronemidae</taxon>
        <taxon>Betta</taxon>
    </lineage>
</organism>
<evidence type="ECO:0000256" key="2">
    <source>
        <dbReference type="SAM" id="MobiDB-lite"/>
    </source>
</evidence>
<dbReference type="InterPro" id="IPR026134">
    <property type="entry name" value="MDFI/MDFIC"/>
</dbReference>
<dbReference type="Proteomes" id="UP000515150">
    <property type="component" value="Chromosome 6"/>
</dbReference>
<protein>
    <submittedName>
        <fullName evidence="4">MyoD family inhibitor-like</fullName>
    </submittedName>
</protein>
<dbReference type="GO" id="GO:0010468">
    <property type="term" value="P:regulation of gene expression"/>
    <property type="evidence" value="ECO:0007669"/>
    <property type="project" value="UniProtKB-ARBA"/>
</dbReference>
<dbReference type="AlphaFoldDB" id="A0A8M1HF74"/>